<keyword evidence="5 12" id="KW-0235">DNA replication</keyword>
<keyword evidence="8" id="KW-0862">Zinc</keyword>
<sequence length="602" mass="68146">MPRIKDSSIEEVRNRVNIVDLVSSYVSLKRAGASFKGLSPFTSEKTPSFFVYPDKGFYYCFSTSQGGDIFKFVQTKEGLNFPESVEFIANRFGIPLEYDASRGAVSKAGQSLRKQIFDIHEDAANWFLKVFKGNSDFGKAARKYWHEERMFKEGSEDELRIGMSPVDWSEFKAEIEKKYSYEAIVESGLFFAPRNKTSVMGLMPRFRGRLMISLCDVQGRVVAFTARKTSLTPTDIDYEEGKYVNSPETPIFKKQNMLFNFHRARKSAIELGYFIIVEGQIDALRMYVSGFQNTVAGQGTALGENQFNLIKRHVKKSVLMLDGDNAGQKAARRVLPIMLSCNVEPYVCVIPEGEDPDTLILKNGADGVKNLLENKSTAVSFMVDGFKRAFPNPSVGDKRQILEDIYSFVSCASSHVAKYEFLREASSRLGANFDAVVKDYLARYSDEFSQTDSKTDKNSHQVLTNAVYDVLLIALNYPDIAEALSNCIDPVWIDGGDAQCNLLRRLIAYYRSGEQFDVSEIEDEAERNIAYKIMTTPKDEIENPVSVASKCFEKIHKNYCEKEILKFQKIMDSPVSSKDEKRDALKQISSIRSLLRETKFII</sequence>
<dbReference type="NCBIfam" id="TIGR01391">
    <property type="entry name" value="dnaG"/>
    <property type="match status" value="1"/>
</dbReference>
<comment type="caution">
    <text evidence="12">Lacks conserved residue(s) required for the propagation of feature annotation.</text>
</comment>
<dbReference type="EC" id="2.7.7.101" evidence="12"/>
<protein>
    <recommendedName>
        <fullName evidence="12">DNA primase</fullName>
        <ecNumber evidence="12">2.7.7.101</ecNumber>
    </recommendedName>
</protein>
<dbReference type="InterPro" id="IPR002694">
    <property type="entry name" value="Znf_CHC2"/>
</dbReference>
<dbReference type="Pfam" id="PF13155">
    <property type="entry name" value="Toprim_2"/>
    <property type="match status" value="1"/>
</dbReference>
<dbReference type="HAMAP" id="MF_00974">
    <property type="entry name" value="DNA_primase_DnaG"/>
    <property type="match status" value="1"/>
</dbReference>
<evidence type="ECO:0000259" key="13">
    <source>
        <dbReference type="PROSITE" id="PS50880"/>
    </source>
</evidence>
<evidence type="ECO:0000256" key="2">
    <source>
        <dbReference type="ARBA" id="ARBA00022515"/>
    </source>
</evidence>
<dbReference type="PROSITE" id="PS50880">
    <property type="entry name" value="TOPRIM"/>
    <property type="match status" value="1"/>
</dbReference>
<dbReference type="SMART" id="SM00400">
    <property type="entry name" value="ZnF_CHCC"/>
    <property type="match status" value="1"/>
</dbReference>
<comment type="caution">
    <text evidence="14">The sequence shown here is derived from an EMBL/GenBank/DDBJ whole genome shotgun (WGS) entry which is preliminary data.</text>
</comment>
<evidence type="ECO:0000256" key="1">
    <source>
        <dbReference type="ARBA" id="ARBA00022478"/>
    </source>
</evidence>
<dbReference type="PANTHER" id="PTHR30313">
    <property type="entry name" value="DNA PRIMASE"/>
    <property type="match status" value="1"/>
</dbReference>
<gene>
    <name evidence="12 14" type="primary">dnaG</name>
    <name evidence="14" type="ORF">MOX91_04240</name>
</gene>
<evidence type="ECO:0000256" key="10">
    <source>
        <dbReference type="ARBA" id="ARBA00023125"/>
    </source>
</evidence>
<evidence type="ECO:0000256" key="5">
    <source>
        <dbReference type="ARBA" id="ARBA00022705"/>
    </source>
</evidence>
<evidence type="ECO:0000313" key="15">
    <source>
        <dbReference type="Proteomes" id="UP001275932"/>
    </source>
</evidence>
<feature type="domain" description="Toprim" evidence="13">
    <location>
        <begin position="272"/>
        <end position="353"/>
    </location>
</feature>
<dbReference type="RefSeq" id="WP_370396837.1">
    <property type="nucleotide sequence ID" value="NZ_JALBUT010000004.1"/>
</dbReference>
<keyword evidence="4 12" id="KW-0548">Nucleotidyltransferase</keyword>
<keyword evidence="15" id="KW-1185">Reference proteome</keyword>
<keyword evidence="6" id="KW-0479">Metal-binding</keyword>
<accession>A0ABU4WIG6</accession>
<comment type="subunit">
    <text evidence="12">Monomer. Interacts with DnaB.</text>
</comment>
<evidence type="ECO:0000256" key="3">
    <source>
        <dbReference type="ARBA" id="ARBA00022679"/>
    </source>
</evidence>
<evidence type="ECO:0000256" key="8">
    <source>
        <dbReference type="ARBA" id="ARBA00022833"/>
    </source>
</evidence>
<evidence type="ECO:0000256" key="11">
    <source>
        <dbReference type="ARBA" id="ARBA00023163"/>
    </source>
</evidence>
<evidence type="ECO:0000256" key="6">
    <source>
        <dbReference type="ARBA" id="ARBA00022723"/>
    </source>
</evidence>
<evidence type="ECO:0000256" key="9">
    <source>
        <dbReference type="ARBA" id="ARBA00022842"/>
    </source>
</evidence>
<dbReference type="EMBL" id="JALBUT010000004">
    <property type="protein sequence ID" value="MDX8415390.1"/>
    <property type="molecule type" value="Genomic_DNA"/>
</dbReference>
<dbReference type="Gene3D" id="3.40.1360.10">
    <property type="match status" value="1"/>
</dbReference>
<dbReference type="Proteomes" id="UP001275932">
    <property type="component" value="Unassembled WGS sequence"/>
</dbReference>
<reference evidence="14 15" key="1">
    <citation type="submission" date="2022-03" db="EMBL/GenBank/DDBJ databases">
        <title>Novel taxa within the pig intestine.</title>
        <authorList>
            <person name="Wylensek D."/>
            <person name="Bishof K."/>
            <person name="Afrizal A."/>
            <person name="Clavel T."/>
        </authorList>
    </citation>
    <scope>NUCLEOTIDE SEQUENCE [LARGE SCALE GENOMIC DNA]</scope>
    <source>
        <strain evidence="14 15">CLA-KB-P66</strain>
    </source>
</reference>
<dbReference type="InterPro" id="IPR030846">
    <property type="entry name" value="DnaG_bac"/>
</dbReference>
<dbReference type="Gene3D" id="3.90.580.10">
    <property type="entry name" value="Zinc finger, CHC2-type domain"/>
    <property type="match status" value="1"/>
</dbReference>
<dbReference type="PANTHER" id="PTHR30313:SF2">
    <property type="entry name" value="DNA PRIMASE"/>
    <property type="match status" value="1"/>
</dbReference>
<dbReference type="InterPro" id="IPR037068">
    <property type="entry name" value="DNA_primase_core_N_sf"/>
</dbReference>
<dbReference type="InterPro" id="IPR006171">
    <property type="entry name" value="TOPRIM_dom"/>
</dbReference>
<keyword evidence="11 12" id="KW-0804">Transcription</keyword>
<dbReference type="InterPro" id="IPR036977">
    <property type="entry name" value="DNA_primase_Znf_CHC2"/>
</dbReference>
<dbReference type="Pfam" id="PF01807">
    <property type="entry name" value="Zn_ribbon_DnaG"/>
    <property type="match status" value="1"/>
</dbReference>
<keyword evidence="3 12" id="KW-0808">Transferase</keyword>
<comment type="function">
    <text evidence="12">RNA polymerase that catalyzes the synthesis of short RNA molecules used as primers for DNA polymerase during DNA replication.</text>
</comment>
<dbReference type="InterPro" id="IPR034151">
    <property type="entry name" value="TOPRIM_DnaG_bac"/>
</dbReference>
<dbReference type="InterPro" id="IPR013264">
    <property type="entry name" value="DNAG_N"/>
</dbReference>
<evidence type="ECO:0000256" key="12">
    <source>
        <dbReference type="HAMAP-Rule" id="MF_00974"/>
    </source>
</evidence>
<keyword evidence="7" id="KW-0863">Zinc-finger</keyword>
<evidence type="ECO:0000256" key="7">
    <source>
        <dbReference type="ARBA" id="ARBA00022771"/>
    </source>
</evidence>
<comment type="similarity">
    <text evidence="12">Belongs to the DnaG primase family.</text>
</comment>
<comment type="catalytic activity">
    <reaction evidence="12">
        <text>ssDNA + n NTP = ssDNA/pppN(pN)n-1 hybrid + (n-1) diphosphate.</text>
        <dbReference type="EC" id="2.7.7.101"/>
    </reaction>
</comment>
<evidence type="ECO:0000313" key="14">
    <source>
        <dbReference type="EMBL" id="MDX8415390.1"/>
    </source>
</evidence>
<dbReference type="InterPro" id="IPR050219">
    <property type="entry name" value="DnaG_primase"/>
</dbReference>
<dbReference type="InterPro" id="IPR006295">
    <property type="entry name" value="DNA_primase_DnaG"/>
</dbReference>
<proteinExistence type="inferred from homology"/>
<dbReference type="Pfam" id="PF08275">
    <property type="entry name" value="DNAG_N"/>
    <property type="match status" value="1"/>
</dbReference>
<dbReference type="SMART" id="SM00493">
    <property type="entry name" value="TOPRIM"/>
    <property type="match status" value="1"/>
</dbReference>
<dbReference type="Gene3D" id="3.90.980.10">
    <property type="entry name" value="DNA primase, catalytic core, N-terminal domain"/>
    <property type="match status" value="1"/>
</dbReference>
<evidence type="ECO:0000256" key="4">
    <source>
        <dbReference type="ARBA" id="ARBA00022695"/>
    </source>
</evidence>
<dbReference type="CDD" id="cd03364">
    <property type="entry name" value="TOPRIM_DnaG_primases"/>
    <property type="match status" value="1"/>
</dbReference>
<dbReference type="SUPFAM" id="SSF56731">
    <property type="entry name" value="DNA primase core"/>
    <property type="match status" value="1"/>
</dbReference>
<keyword evidence="10 12" id="KW-0238">DNA-binding</keyword>
<organism evidence="14 15">
    <name type="scientific">Intestinicryptomonas porci</name>
    <dbReference type="NCBI Taxonomy" id="2926320"/>
    <lineage>
        <taxon>Bacteria</taxon>
        <taxon>Pseudomonadati</taxon>
        <taxon>Verrucomicrobiota</taxon>
        <taxon>Opitutia</taxon>
        <taxon>Opitutales</taxon>
        <taxon>Intestinicryptomonaceae</taxon>
        <taxon>Intestinicryptomonas</taxon>
    </lineage>
</organism>
<keyword evidence="2 12" id="KW-0639">Primosome</keyword>
<name>A0ABU4WIG6_9BACT</name>
<dbReference type="SUPFAM" id="SSF57783">
    <property type="entry name" value="Zinc beta-ribbon"/>
    <property type="match status" value="1"/>
</dbReference>
<keyword evidence="1 12" id="KW-0240">DNA-directed RNA polymerase</keyword>
<keyword evidence="9" id="KW-0460">Magnesium</keyword>